<reference evidence="7 8" key="1">
    <citation type="submission" date="2019-04" db="EMBL/GenBank/DDBJ databases">
        <title>Herbidospora sp. NEAU-GS14.nov., a novel actinomycete isolated from soil.</title>
        <authorList>
            <person name="Han L."/>
        </authorList>
    </citation>
    <scope>NUCLEOTIDE SEQUENCE [LARGE SCALE GENOMIC DNA]</scope>
    <source>
        <strain evidence="7 8">NEAU-GS14</strain>
    </source>
</reference>
<dbReference type="InterPro" id="IPR027417">
    <property type="entry name" value="P-loop_NTPase"/>
</dbReference>
<dbReference type="NCBIfam" id="NF008453">
    <property type="entry name" value="PRK11308.1"/>
    <property type="match status" value="2"/>
</dbReference>
<gene>
    <name evidence="7" type="ORF">FDA94_05735</name>
</gene>
<feature type="domain" description="ABC transporter" evidence="6">
    <location>
        <begin position="51"/>
        <end position="296"/>
    </location>
</feature>
<dbReference type="SMART" id="SM00382">
    <property type="entry name" value="AAA"/>
    <property type="match status" value="2"/>
</dbReference>
<dbReference type="OrthoDB" id="2986442at2"/>
<dbReference type="SUPFAM" id="SSF52540">
    <property type="entry name" value="P-loop containing nucleoside triphosphate hydrolases"/>
    <property type="match status" value="2"/>
</dbReference>
<dbReference type="InterPro" id="IPR003593">
    <property type="entry name" value="AAA+_ATPase"/>
</dbReference>
<feature type="compositionally biased region" description="Basic and acidic residues" evidence="5">
    <location>
        <begin position="547"/>
        <end position="559"/>
    </location>
</feature>
<evidence type="ECO:0000256" key="2">
    <source>
        <dbReference type="ARBA" id="ARBA00022448"/>
    </source>
</evidence>
<keyword evidence="4 7" id="KW-0067">ATP-binding</keyword>
<name>A0A4U3MQX1_9ACTN</name>
<dbReference type="InterPro" id="IPR050319">
    <property type="entry name" value="ABC_transp_ATP-bind"/>
</dbReference>
<dbReference type="GO" id="GO:0005524">
    <property type="term" value="F:ATP binding"/>
    <property type="evidence" value="ECO:0007669"/>
    <property type="project" value="UniProtKB-KW"/>
</dbReference>
<dbReference type="GO" id="GO:0016887">
    <property type="term" value="F:ATP hydrolysis activity"/>
    <property type="evidence" value="ECO:0007669"/>
    <property type="project" value="InterPro"/>
</dbReference>
<evidence type="ECO:0000256" key="3">
    <source>
        <dbReference type="ARBA" id="ARBA00022741"/>
    </source>
</evidence>
<evidence type="ECO:0000259" key="6">
    <source>
        <dbReference type="PROSITE" id="PS50893"/>
    </source>
</evidence>
<dbReference type="PANTHER" id="PTHR43776">
    <property type="entry name" value="TRANSPORT ATP-BINDING PROTEIN"/>
    <property type="match status" value="1"/>
</dbReference>
<dbReference type="CDD" id="cd03257">
    <property type="entry name" value="ABC_NikE_OppD_transporters"/>
    <property type="match status" value="2"/>
</dbReference>
<dbReference type="GO" id="GO:0055085">
    <property type="term" value="P:transmembrane transport"/>
    <property type="evidence" value="ECO:0007669"/>
    <property type="project" value="UniProtKB-ARBA"/>
</dbReference>
<comment type="similarity">
    <text evidence="1">Belongs to the ABC transporter superfamily.</text>
</comment>
<dbReference type="PANTHER" id="PTHR43776:SF7">
    <property type="entry name" value="D,D-DIPEPTIDE TRANSPORT ATP-BINDING PROTEIN DDPF-RELATED"/>
    <property type="match status" value="1"/>
</dbReference>
<dbReference type="GO" id="GO:0015833">
    <property type="term" value="P:peptide transport"/>
    <property type="evidence" value="ECO:0007669"/>
    <property type="project" value="InterPro"/>
</dbReference>
<dbReference type="AlphaFoldDB" id="A0A4U3MQX1"/>
<keyword evidence="8" id="KW-1185">Reference proteome</keyword>
<feature type="region of interest" description="Disordered" evidence="5">
    <location>
        <begin position="547"/>
        <end position="570"/>
    </location>
</feature>
<evidence type="ECO:0000313" key="8">
    <source>
        <dbReference type="Proteomes" id="UP000308705"/>
    </source>
</evidence>
<accession>A0A4U3MQX1</accession>
<keyword evidence="3" id="KW-0547">Nucleotide-binding</keyword>
<feature type="domain" description="ABC transporter" evidence="6">
    <location>
        <begin position="314"/>
        <end position="537"/>
    </location>
</feature>
<dbReference type="InterPro" id="IPR003439">
    <property type="entry name" value="ABC_transporter-like_ATP-bd"/>
</dbReference>
<feature type="compositionally biased region" description="Basic residues" evidence="5">
    <location>
        <begin position="560"/>
        <end position="570"/>
    </location>
</feature>
<dbReference type="PROSITE" id="PS00211">
    <property type="entry name" value="ABC_TRANSPORTER_1"/>
    <property type="match status" value="1"/>
</dbReference>
<dbReference type="InterPro" id="IPR017871">
    <property type="entry name" value="ABC_transporter-like_CS"/>
</dbReference>
<dbReference type="Pfam" id="PF08352">
    <property type="entry name" value="oligo_HPY"/>
    <property type="match status" value="2"/>
</dbReference>
<evidence type="ECO:0000256" key="5">
    <source>
        <dbReference type="SAM" id="MobiDB-lite"/>
    </source>
</evidence>
<protein>
    <submittedName>
        <fullName evidence="7">ABC transporter ATP-binding protein</fullName>
    </submittedName>
</protein>
<feature type="region of interest" description="Disordered" evidence="5">
    <location>
        <begin position="24"/>
        <end position="46"/>
    </location>
</feature>
<evidence type="ECO:0000256" key="1">
    <source>
        <dbReference type="ARBA" id="ARBA00005417"/>
    </source>
</evidence>
<evidence type="ECO:0000313" key="7">
    <source>
        <dbReference type="EMBL" id="TKK90496.1"/>
    </source>
</evidence>
<evidence type="ECO:0000256" key="4">
    <source>
        <dbReference type="ARBA" id="ARBA00022840"/>
    </source>
</evidence>
<keyword evidence="2" id="KW-0813">Transport</keyword>
<dbReference type="Pfam" id="PF00005">
    <property type="entry name" value="ABC_tran"/>
    <property type="match status" value="2"/>
</dbReference>
<organism evidence="7 8">
    <name type="scientific">Herbidospora galbida</name>
    <dbReference type="NCBI Taxonomy" id="2575442"/>
    <lineage>
        <taxon>Bacteria</taxon>
        <taxon>Bacillati</taxon>
        <taxon>Actinomycetota</taxon>
        <taxon>Actinomycetes</taxon>
        <taxon>Streptosporangiales</taxon>
        <taxon>Streptosporangiaceae</taxon>
        <taxon>Herbidospora</taxon>
    </lineage>
</organism>
<comment type="caution">
    <text evidence="7">The sequence shown here is derived from an EMBL/GenBank/DDBJ whole genome shotgun (WGS) entry which is preliminary data.</text>
</comment>
<dbReference type="InterPro" id="IPR013563">
    <property type="entry name" value="Oligopep_ABC_C"/>
</dbReference>
<sequence>MGGDALGRARLLLGRLVDRRLPGCGDHADRPVHHRRRTPSAAEDRVSTPVVEVTDLHVSFPAVDAVRGVSLAVHPGECVAIVGESGSGKSVTARTLLGLSGEEATVTAGRLAIDGVDASRFSERQWRSIRGRKIGYVLQDALVSLDSLRPVGKEVAETLKLHRAAPRHEIPGKVLDLLTEVGVPEPEVRAKQYPHELSGGLRQRALIASAIACGPRLLIADEPTTALDVTVQAQILRLLAERKRAGQALLLISHDLAVVAELADRILVMKDGVVVEDGTAVQVLGAPEHPYTKSLLAAIPGPGFRNTVPGDVVIRAEGLVKTFKGRTAVDGVSFELRAGQTLGVVGESGSGKTTTARLVLGLLRPDRGTVEVDRRQTQVIYQDPLSSFDPRFSVRRILDEALEVGGTPRRERVKRSIELLEQVGLDDGVLDRRPLKLSGGQRQRVAIARALAPRPRVIVCDEPVSALDVSIQAQVLDLLTGLQAELGVAYLFISHHLGVVHHVSDHVLVLKDGRAVESGDAHQIFTAPADPYTQELLAAVPGGHYDQADPSRRALPGREQHHRLVRPQVG</sequence>
<dbReference type="EMBL" id="SZQA01000003">
    <property type="protein sequence ID" value="TKK90496.1"/>
    <property type="molecule type" value="Genomic_DNA"/>
</dbReference>
<dbReference type="Proteomes" id="UP000308705">
    <property type="component" value="Unassembled WGS sequence"/>
</dbReference>
<dbReference type="PROSITE" id="PS50893">
    <property type="entry name" value="ABC_TRANSPORTER_2"/>
    <property type="match status" value="2"/>
</dbReference>
<proteinExistence type="inferred from homology"/>
<dbReference type="Gene3D" id="3.40.50.300">
    <property type="entry name" value="P-loop containing nucleotide triphosphate hydrolases"/>
    <property type="match status" value="2"/>
</dbReference>